<dbReference type="Gene3D" id="1.10.150.280">
    <property type="entry name" value="AF1531-like domain"/>
    <property type="match status" value="1"/>
</dbReference>
<reference evidence="1" key="1">
    <citation type="journal article" date="2021" name="PeerJ">
        <title>Extensive microbial diversity within the chicken gut microbiome revealed by metagenomics and culture.</title>
        <authorList>
            <person name="Gilroy R."/>
            <person name="Ravi A."/>
            <person name="Getino M."/>
            <person name="Pursley I."/>
            <person name="Horton D.L."/>
            <person name="Alikhan N.F."/>
            <person name="Baker D."/>
            <person name="Gharbi K."/>
            <person name="Hall N."/>
            <person name="Watson M."/>
            <person name="Adriaenssens E.M."/>
            <person name="Foster-Nyarko E."/>
            <person name="Jarju S."/>
            <person name="Secka A."/>
            <person name="Antonio M."/>
            <person name="Oren A."/>
            <person name="Chaudhuri R.R."/>
            <person name="La Ragione R."/>
            <person name="Hildebrand F."/>
            <person name="Pallen M.J."/>
        </authorList>
    </citation>
    <scope>NUCLEOTIDE SEQUENCE</scope>
    <source>
        <strain evidence="1">A6-441</strain>
    </source>
</reference>
<organism evidence="1 2">
    <name type="scientific">Candidatus Fusobacterium pullicola</name>
    <dbReference type="NCBI Taxonomy" id="2838601"/>
    <lineage>
        <taxon>Bacteria</taxon>
        <taxon>Fusobacteriati</taxon>
        <taxon>Fusobacteriota</taxon>
        <taxon>Fusobacteriia</taxon>
        <taxon>Fusobacteriales</taxon>
        <taxon>Fusobacteriaceae</taxon>
        <taxon>Fusobacterium</taxon>
    </lineage>
</organism>
<dbReference type="PANTHER" id="PTHR21180:SF32">
    <property type="entry name" value="ENDONUCLEASE_EXONUCLEASE_PHOSPHATASE FAMILY DOMAIN-CONTAINING PROTEIN 1"/>
    <property type="match status" value="1"/>
</dbReference>
<dbReference type="SUPFAM" id="SSF47781">
    <property type="entry name" value="RuvA domain 2-like"/>
    <property type="match status" value="1"/>
</dbReference>
<dbReference type="InterPro" id="IPR051675">
    <property type="entry name" value="Endo/Exo/Phosphatase_dom_1"/>
</dbReference>
<comment type="caution">
    <text evidence="1">The sequence shown here is derived from an EMBL/GenBank/DDBJ whole genome shotgun (WGS) entry which is preliminary data.</text>
</comment>
<sequence length="173" mass="19807">MKKILIVAFTLLLNLGIVYGNPFANSESFDIIVSENVLDEESKYVDVNTASKEELIKGGVTPKLATLIVEYREETGGFENLNELKRIKGIGQATFDKLRKKLRVKTQIEKKPLYINEASDVVLGYYGLDKGEIKDIRKYLNKNGKINSNLDLMKVLSEKNYREYKSIIKYDKF</sequence>
<dbReference type="GO" id="GO:0015628">
    <property type="term" value="P:protein secretion by the type II secretion system"/>
    <property type="evidence" value="ECO:0007669"/>
    <property type="project" value="TreeGrafter"/>
</dbReference>
<protein>
    <submittedName>
        <fullName evidence="1">Helix-hairpin-helix domain-containing protein</fullName>
    </submittedName>
</protein>
<dbReference type="GO" id="GO:0015627">
    <property type="term" value="C:type II protein secretion system complex"/>
    <property type="evidence" value="ECO:0007669"/>
    <property type="project" value="TreeGrafter"/>
</dbReference>
<reference evidence="1" key="2">
    <citation type="submission" date="2021-04" db="EMBL/GenBank/DDBJ databases">
        <authorList>
            <person name="Gilroy R."/>
        </authorList>
    </citation>
    <scope>NUCLEOTIDE SEQUENCE</scope>
    <source>
        <strain evidence="1">A6-441</strain>
    </source>
</reference>
<name>A0A9E2KXN9_9FUSO</name>
<dbReference type="Pfam" id="PF12836">
    <property type="entry name" value="HHH_3"/>
    <property type="match status" value="1"/>
</dbReference>
<dbReference type="NCBIfam" id="TIGR00426">
    <property type="entry name" value="competence protein ComEA helix-hairpin-helix repeat region"/>
    <property type="match status" value="1"/>
</dbReference>
<gene>
    <name evidence="1" type="ORF">IAA47_05250</name>
</gene>
<dbReference type="Proteomes" id="UP000724657">
    <property type="component" value="Unassembled WGS sequence"/>
</dbReference>
<dbReference type="AlphaFoldDB" id="A0A9E2KXN9"/>
<dbReference type="PANTHER" id="PTHR21180">
    <property type="entry name" value="ENDONUCLEASE/EXONUCLEASE/PHOSPHATASE FAMILY DOMAIN-CONTAINING PROTEIN 1"/>
    <property type="match status" value="1"/>
</dbReference>
<dbReference type="InterPro" id="IPR004509">
    <property type="entry name" value="Competence_ComEA_HhH"/>
</dbReference>
<dbReference type="EMBL" id="JAHLFN010000053">
    <property type="protein sequence ID" value="MBU3842373.1"/>
    <property type="molecule type" value="Genomic_DNA"/>
</dbReference>
<dbReference type="InterPro" id="IPR010994">
    <property type="entry name" value="RuvA_2-like"/>
</dbReference>
<accession>A0A9E2KXN9</accession>
<evidence type="ECO:0000313" key="2">
    <source>
        <dbReference type="Proteomes" id="UP000724657"/>
    </source>
</evidence>
<proteinExistence type="predicted"/>
<evidence type="ECO:0000313" key="1">
    <source>
        <dbReference type="EMBL" id="MBU3842373.1"/>
    </source>
</evidence>